<dbReference type="EMBL" id="CP035493">
    <property type="protein sequence ID" value="QAY69827.1"/>
    <property type="molecule type" value="Genomic_DNA"/>
</dbReference>
<dbReference type="PROSITE" id="PS50850">
    <property type="entry name" value="MFS"/>
    <property type="match status" value="1"/>
</dbReference>
<accession>A0A4P6F919</accession>
<keyword evidence="4 6" id="KW-0472">Membrane</keyword>
<evidence type="ECO:0000313" key="8">
    <source>
        <dbReference type="EMBL" id="QAY69827.1"/>
    </source>
</evidence>
<evidence type="ECO:0000259" key="7">
    <source>
        <dbReference type="PROSITE" id="PS50850"/>
    </source>
</evidence>
<dbReference type="Pfam" id="PF07690">
    <property type="entry name" value="MFS_1"/>
    <property type="match status" value="1"/>
</dbReference>
<protein>
    <submittedName>
        <fullName evidence="8">MFS transporter</fullName>
    </submittedName>
</protein>
<dbReference type="Gene3D" id="1.20.1250.20">
    <property type="entry name" value="MFS general substrate transporter like domains"/>
    <property type="match status" value="1"/>
</dbReference>
<feature type="transmembrane region" description="Helical" evidence="6">
    <location>
        <begin position="246"/>
        <end position="264"/>
    </location>
</feature>
<dbReference type="GO" id="GO:0022857">
    <property type="term" value="F:transmembrane transporter activity"/>
    <property type="evidence" value="ECO:0007669"/>
    <property type="project" value="InterPro"/>
</dbReference>
<dbReference type="SUPFAM" id="SSF103473">
    <property type="entry name" value="MFS general substrate transporter"/>
    <property type="match status" value="1"/>
</dbReference>
<dbReference type="InterPro" id="IPR005829">
    <property type="entry name" value="Sugar_transporter_CS"/>
</dbReference>
<feature type="region of interest" description="Disordered" evidence="5">
    <location>
        <begin position="198"/>
        <end position="217"/>
    </location>
</feature>
<feature type="transmembrane region" description="Helical" evidence="6">
    <location>
        <begin position="9"/>
        <end position="33"/>
    </location>
</feature>
<dbReference type="InterPro" id="IPR011701">
    <property type="entry name" value="MFS"/>
</dbReference>
<keyword evidence="3 6" id="KW-1133">Transmembrane helix</keyword>
<feature type="transmembrane region" description="Helical" evidence="6">
    <location>
        <begin position="403"/>
        <end position="424"/>
    </location>
</feature>
<dbReference type="PANTHER" id="PTHR23530">
    <property type="entry name" value="TRANSPORT PROTEIN-RELATED"/>
    <property type="match status" value="1"/>
</dbReference>
<dbReference type="RefSeq" id="WP_129187226.1">
    <property type="nucleotide sequence ID" value="NZ_CP035493.1"/>
</dbReference>
<dbReference type="PROSITE" id="PS00216">
    <property type="entry name" value="SUGAR_TRANSPORT_1"/>
    <property type="match status" value="1"/>
</dbReference>
<feature type="transmembrane region" description="Helical" evidence="6">
    <location>
        <begin position="140"/>
        <end position="160"/>
    </location>
</feature>
<evidence type="ECO:0000256" key="1">
    <source>
        <dbReference type="ARBA" id="ARBA00004651"/>
    </source>
</evidence>
<dbReference type="InterPro" id="IPR053160">
    <property type="entry name" value="MFS_DHA3_Transporter"/>
</dbReference>
<evidence type="ECO:0000256" key="2">
    <source>
        <dbReference type="ARBA" id="ARBA00022692"/>
    </source>
</evidence>
<dbReference type="InterPro" id="IPR036259">
    <property type="entry name" value="MFS_trans_sf"/>
</dbReference>
<reference evidence="8 9" key="1">
    <citation type="submission" date="2019-01" db="EMBL/GenBank/DDBJ databases">
        <title>Genome sequencing of strain FW10M-9.</title>
        <authorList>
            <person name="Heo J."/>
            <person name="Kim S.-J."/>
            <person name="Kim J.-S."/>
            <person name="Hong S.-B."/>
            <person name="Kwon S.-W."/>
        </authorList>
    </citation>
    <scope>NUCLEOTIDE SEQUENCE [LARGE SCALE GENOMIC DNA]</scope>
    <source>
        <strain evidence="8 9">FW10M-9</strain>
    </source>
</reference>
<dbReference type="KEGG" id="xya:ET471_07050"/>
<dbReference type="AlphaFoldDB" id="A0A4P6F919"/>
<feature type="transmembrane region" description="Helical" evidence="6">
    <location>
        <begin position="39"/>
        <end position="59"/>
    </location>
</feature>
<feature type="transmembrane region" description="Helical" evidence="6">
    <location>
        <begin position="172"/>
        <end position="190"/>
    </location>
</feature>
<dbReference type="Proteomes" id="UP000292118">
    <property type="component" value="Chromosome"/>
</dbReference>
<evidence type="ECO:0000256" key="3">
    <source>
        <dbReference type="ARBA" id="ARBA00022989"/>
    </source>
</evidence>
<keyword evidence="2 6" id="KW-0812">Transmembrane</keyword>
<evidence type="ECO:0000313" key="9">
    <source>
        <dbReference type="Proteomes" id="UP000292118"/>
    </source>
</evidence>
<evidence type="ECO:0000256" key="6">
    <source>
        <dbReference type="SAM" id="Phobius"/>
    </source>
</evidence>
<dbReference type="InterPro" id="IPR020846">
    <property type="entry name" value="MFS_dom"/>
</dbReference>
<sequence>MTVEAARRVFLTLTVTRWFPIGLVVSVTVLLMVERGLSVGQALTNMSFAGIVVFLLELPTSGIADAMGRKPLLVTAAALQVAVPVLYATAHSAVAFAVGAVVTGVFRALDSGPLTAWFVDTVHRTHPGADVDRTLSQSSAVLGVSIALGALVSGGLVWWHPVVAWSALTFPYVVYAVLAVVHLVATATLLREDADVPRRGGAAATGGGPVPAAERPRRGWGAALREARRAPRVVADGLRLARDNRVLRGLLLVEVFWAAAMVVFESLMPLRLGEVLGSTQRAGALMGVVAAVGWAVFAAGAGLAGLASGRFGVARTALASRVLNGLGAVWMGLVAGPVALVAAYLVTYGLHGSGGPVYEALLHREAAASNRSTVLSMASMLGFASFAVASPALGWTAQSVSTPVAMVLGGAFSVLGAVCFVPALRRERELGAVAARV</sequence>
<name>A0A4P6F919_9MICO</name>
<gene>
    <name evidence="8" type="ORF">ET471_07050</name>
</gene>
<organism evidence="8 9">
    <name type="scientific">Xylanimonas protaetiae</name>
    <dbReference type="NCBI Taxonomy" id="2509457"/>
    <lineage>
        <taxon>Bacteria</taxon>
        <taxon>Bacillati</taxon>
        <taxon>Actinomycetota</taxon>
        <taxon>Actinomycetes</taxon>
        <taxon>Micrococcales</taxon>
        <taxon>Promicromonosporaceae</taxon>
        <taxon>Xylanimonas</taxon>
    </lineage>
</organism>
<dbReference type="PANTHER" id="PTHR23530:SF1">
    <property type="entry name" value="PERMEASE, MAJOR FACILITATOR SUPERFAMILY-RELATED"/>
    <property type="match status" value="1"/>
</dbReference>
<comment type="subcellular location">
    <subcellularLocation>
        <location evidence="1">Cell membrane</location>
        <topology evidence="1">Multi-pass membrane protein</topology>
    </subcellularLocation>
</comment>
<feature type="domain" description="Major facilitator superfamily (MFS) profile" evidence="7">
    <location>
        <begin position="6"/>
        <end position="428"/>
    </location>
</feature>
<evidence type="ECO:0000256" key="4">
    <source>
        <dbReference type="ARBA" id="ARBA00023136"/>
    </source>
</evidence>
<evidence type="ECO:0000256" key="5">
    <source>
        <dbReference type="SAM" id="MobiDB-lite"/>
    </source>
</evidence>
<dbReference type="OrthoDB" id="3513479at2"/>
<proteinExistence type="predicted"/>
<dbReference type="GO" id="GO:0005886">
    <property type="term" value="C:plasma membrane"/>
    <property type="evidence" value="ECO:0007669"/>
    <property type="project" value="UniProtKB-SubCell"/>
</dbReference>
<feature type="transmembrane region" description="Helical" evidence="6">
    <location>
        <begin position="284"/>
        <end position="306"/>
    </location>
</feature>
<keyword evidence="9" id="KW-1185">Reference proteome</keyword>